<evidence type="ECO:0000256" key="3">
    <source>
        <dbReference type="ARBA" id="ARBA00023163"/>
    </source>
</evidence>
<proteinExistence type="predicted"/>
<dbReference type="Gene3D" id="1.10.1660.10">
    <property type="match status" value="1"/>
</dbReference>
<dbReference type="InterPro" id="IPR009061">
    <property type="entry name" value="DNA-bd_dom_put_sf"/>
</dbReference>
<dbReference type="InterPro" id="IPR047057">
    <property type="entry name" value="MerR_fam"/>
</dbReference>
<dbReference type="GO" id="GO:0031419">
    <property type="term" value="F:cobalamin binding"/>
    <property type="evidence" value="ECO:0007669"/>
    <property type="project" value="InterPro"/>
</dbReference>
<dbReference type="PROSITE" id="PS50937">
    <property type="entry name" value="HTH_MERR_2"/>
    <property type="match status" value="1"/>
</dbReference>
<keyword evidence="1" id="KW-0805">Transcription regulation</keyword>
<feature type="domain" description="HTH merR-type" evidence="4">
    <location>
        <begin position="11"/>
        <end position="80"/>
    </location>
</feature>
<dbReference type="Gene3D" id="3.40.50.280">
    <property type="entry name" value="Cobalamin-binding domain"/>
    <property type="match status" value="1"/>
</dbReference>
<evidence type="ECO:0000259" key="5">
    <source>
        <dbReference type="PROSITE" id="PS51332"/>
    </source>
</evidence>
<comment type="caution">
    <text evidence="6">The sequence shown here is derived from an EMBL/GenBank/DDBJ whole genome shotgun (WGS) entry which is preliminary data.</text>
</comment>
<accession>A0A2S9YX21</accession>
<dbReference type="RefSeq" id="WP_106087756.1">
    <property type="nucleotide sequence ID" value="NZ_PVNL01000015.1"/>
</dbReference>
<dbReference type="InterPro" id="IPR000551">
    <property type="entry name" value="MerR-type_HTH_dom"/>
</dbReference>
<dbReference type="Proteomes" id="UP000238823">
    <property type="component" value="Unassembled WGS sequence"/>
</dbReference>
<dbReference type="PANTHER" id="PTHR30204">
    <property type="entry name" value="REDOX-CYCLING DRUG-SENSING TRANSCRIPTIONAL ACTIVATOR SOXR"/>
    <property type="match status" value="1"/>
</dbReference>
<dbReference type="InterPro" id="IPR036724">
    <property type="entry name" value="Cobalamin-bd_sf"/>
</dbReference>
<evidence type="ECO:0000313" key="7">
    <source>
        <dbReference type="Proteomes" id="UP000238823"/>
    </source>
</evidence>
<dbReference type="PROSITE" id="PS51332">
    <property type="entry name" value="B12_BINDING"/>
    <property type="match status" value="1"/>
</dbReference>
<evidence type="ECO:0000256" key="2">
    <source>
        <dbReference type="ARBA" id="ARBA00023125"/>
    </source>
</evidence>
<dbReference type="SUPFAM" id="SSF52242">
    <property type="entry name" value="Cobalamin (vitamin B12)-binding domain"/>
    <property type="match status" value="1"/>
</dbReference>
<reference evidence="6 7" key="1">
    <citation type="submission" date="2018-03" db="EMBL/GenBank/DDBJ databases">
        <title>Draft Genome Sequences of the Obligatory Marine Myxobacteria Enhygromyxa salina SWB007.</title>
        <authorList>
            <person name="Poehlein A."/>
            <person name="Moghaddam J.A."/>
            <person name="Harms H."/>
            <person name="Alanjari M."/>
            <person name="Koenig G.M."/>
            <person name="Daniel R."/>
            <person name="Schaeberle T.F."/>
        </authorList>
    </citation>
    <scope>NUCLEOTIDE SEQUENCE [LARGE SCALE GENOMIC DNA]</scope>
    <source>
        <strain evidence="6 7">SWB007</strain>
    </source>
</reference>
<dbReference type="InterPro" id="IPR036594">
    <property type="entry name" value="Meth_synthase_dom"/>
</dbReference>
<feature type="domain" description="B12-binding" evidence="5">
    <location>
        <begin position="179"/>
        <end position="307"/>
    </location>
</feature>
<evidence type="ECO:0000259" key="4">
    <source>
        <dbReference type="PROSITE" id="PS50937"/>
    </source>
</evidence>
<dbReference type="GO" id="GO:0046872">
    <property type="term" value="F:metal ion binding"/>
    <property type="evidence" value="ECO:0007669"/>
    <property type="project" value="InterPro"/>
</dbReference>
<dbReference type="GO" id="GO:0003677">
    <property type="term" value="F:DNA binding"/>
    <property type="evidence" value="ECO:0007669"/>
    <property type="project" value="UniProtKB-KW"/>
</dbReference>
<dbReference type="Gene3D" id="1.10.1240.10">
    <property type="entry name" value="Methionine synthase domain"/>
    <property type="match status" value="1"/>
</dbReference>
<dbReference type="PANTHER" id="PTHR30204:SF67">
    <property type="entry name" value="HTH-TYPE TRANSCRIPTIONAL REGULATOR MLRA-RELATED"/>
    <property type="match status" value="1"/>
</dbReference>
<dbReference type="Pfam" id="PF02607">
    <property type="entry name" value="B12-binding_2"/>
    <property type="match status" value="1"/>
</dbReference>
<dbReference type="SMART" id="SM00422">
    <property type="entry name" value="HTH_MERR"/>
    <property type="match status" value="1"/>
</dbReference>
<dbReference type="Pfam" id="PF13411">
    <property type="entry name" value="MerR_1"/>
    <property type="match status" value="1"/>
</dbReference>
<protein>
    <submittedName>
        <fullName evidence="6">HTH-type transcriptional repressor YcgE</fullName>
    </submittedName>
</protein>
<dbReference type="GO" id="GO:0003700">
    <property type="term" value="F:DNA-binding transcription factor activity"/>
    <property type="evidence" value="ECO:0007669"/>
    <property type="project" value="InterPro"/>
</dbReference>
<dbReference type="OrthoDB" id="9810140at2"/>
<dbReference type="InterPro" id="IPR006158">
    <property type="entry name" value="Cobalamin-bd"/>
</dbReference>
<evidence type="ECO:0000313" key="6">
    <source>
        <dbReference type="EMBL" id="PRQ09619.1"/>
    </source>
</evidence>
<dbReference type="CDD" id="cd01104">
    <property type="entry name" value="HTH_MlrA-CarA"/>
    <property type="match status" value="1"/>
</dbReference>
<organism evidence="6 7">
    <name type="scientific">Enhygromyxa salina</name>
    <dbReference type="NCBI Taxonomy" id="215803"/>
    <lineage>
        <taxon>Bacteria</taxon>
        <taxon>Pseudomonadati</taxon>
        <taxon>Myxococcota</taxon>
        <taxon>Polyangia</taxon>
        <taxon>Nannocystales</taxon>
        <taxon>Nannocystaceae</taxon>
        <taxon>Enhygromyxa</taxon>
    </lineage>
</organism>
<keyword evidence="2" id="KW-0238">DNA-binding</keyword>
<sequence length="313" mass="33719">MPSPTPSHRGKYRIQTVAEMTGVPAATLRAWERRYGIPSPERSDASYRLFSDYDVSAIRRLKELCEGGMAPAEAARVIQREQTASKTPVDADPYARGCEAILAAIEDFDPRGVERAVRSVMFLGSAFTVFERVLGPTMRTVGDRWHEGSFSVAQEHMATEAMLGASRDMLRLVDPASSAPEVVLACFADEEHALPLYGVAFALVQWGFRPLVLGARTPPSAIRHAVESIQSALVGLSVSTELPAHRGRELVDAYAEAAQSVPWIVGGAGSDHLREMVEASGGMVVGTQPLDQVESLVDEATTGSGSAKRARRG</sequence>
<dbReference type="SUPFAM" id="SSF46955">
    <property type="entry name" value="Putative DNA-binding domain"/>
    <property type="match status" value="1"/>
</dbReference>
<dbReference type="InterPro" id="IPR003759">
    <property type="entry name" value="Cbl-bd_cap"/>
</dbReference>
<name>A0A2S9YX21_9BACT</name>
<dbReference type="AlphaFoldDB" id="A0A2S9YX21"/>
<gene>
    <name evidence="6" type="primary">ycgE</name>
    <name evidence="6" type="ORF">ENSA7_06800</name>
</gene>
<evidence type="ECO:0000256" key="1">
    <source>
        <dbReference type="ARBA" id="ARBA00023015"/>
    </source>
</evidence>
<dbReference type="EMBL" id="PVNL01000015">
    <property type="protein sequence ID" value="PRQ09619.1"/>
    <property type="molecule type" value="Genomic_DNA"/>
</dbReference>
<keyword evidence="3" id="KW-0804">Transcription</keyword>